<keyword evidence="2" id="KW-1185">Reference proteome</keyword>
<dbReference type="KEGG" id="vg:5184134"/>
<protein>
    <submittedName>
        <fullName evidence="1">Uncharacterized protein</fullName>
    </submittedName>
</protein>
<evidence type="ECO:0000313" key="2">
    <source>
        <dbReference type="Proteomes" id="UP000202782"/>
    </source>
</evidence>
<reference evidence="1 2" key="1">
    <citation type="journal article" date="2008" name="J. Microbiol.">
        <title>Molecular and phylogenetic characterization of Spodoptera litura granulovirus.</title>
        <authorList>
            <person name="Wang Y."/>
            <person name="Choi J.Y."/>
            <person name="Roh J.Y."/>
            <person name="Woo S.D."/>
            <person name="Jin B.R."/>
            <person name="Je Y.H."/>
        </authorList>
    </citation>
    <scope>NUCLEOTIDE SEQUENCE [LARGE SCALE GENOMIC DNA]</scope>
    <source>
        <strain evidence="1">SlGV-K1</strain>
    </source>
</reference>
<dbReference type="Proteomes" id="UP000202782">
    <property type="component" value="Segment"/>
</dbReference>
<accession>A5IZU1</accession>
<dbReference type="EMBL" id="DQ288858">
    <property type="protein sequence ID" value="ABQ52032.1"/>
    <property type="molecule type" value="Genomic_DNA"/>
</dbReference>
<dbReference type="RefSeq" id="YP_001257040.1">
    <property type="nucleotide sequence ID" value="NC_009503.1"/>
</dbReference>
<evidence type="ECO:0000313" key="1">
    <source>
        <dbReference type="EMBL" id="ABQ52032.1"/>
    </source>
</evidence>
<dbReference type="OrthoDB" id="10701at10239"/>
<sequence length="340" mass="40104">MPIVYFESDVPTHILCYGHNHCYIKINNLLPILGLQRKQLVKAIPQKYLLNFATLQKLYNDKTNTYYPTTLFVKLEGLQFVNGKNKYYKHVLEKLQELNLSIETPLSDGCDYFFGVVQPNIEVFKFNSKFYYKACDVAKAANASLSYIVNKYVDDENVVVWEDLKNYAEEKLQKRIPNKWKNNTLLLKQAGIKQFLLRRQKQELYNGIIAQTECEDSSCYIKHSSSRYKRKVLYATNCLVAKLHNSIDFIILPNNVAYFKLKKFLKYYKLKIDMAKYENDVTNWKSVYNSLIQHGYECNIKWKPDTIMINDTGVYNIMMDNKLNKEAEDVYFKTLYKIKQ</sequence>
<proteinExistence type="predicted"/>
<gene>
    <name evidence="1" type="primary">orf89</name>
    <name evidence="1" type="ORF">SlGVgp089</name>
</gene>
<dbReference type="GeneID" id="5184134"/>
<organism evidence="1 2">
    <name type="scientific">Spodoptera litura granulovirus</name>
    <dbReference type="NCBI Taxonomy" id="359919"/>
    <lineage>
        <taxon>Viruses</taxon>
        <taxon>Viruses incertae sedis</taxon>
        <taxon>Naldaviricetes</taxon>
        <taxon>Lefavirales</taxon>
        <taxon>Baculoviridae</taxon>
        <taxon>Betabaculovirus</taxon>
        <taxon>Betabaculovirus spliturae</taxon>
    </lineage>
</organism>
<name>A5IZU1_9BBAC</name>